<sequence>MDTHPTIAVEFSKVGYSYSNFEVLRESSFHVHRGEFVALIGANGSGKTTILRLIMGLAKPDSGRILIFGKSPEKARGLVGYVPQYMNYDPAFPISVEEVVRMGRLEGLSRNCDPRSSGRNSCPELDAALELADVADLRDRPYKALSGGQRRRVMVARALASAPELLILDEPTANMDSESEKRLFTVLGNLKRSTTILIATHDTAFVSSLTDVVLCVGQRKGRPGEVLRHAVMPADHIPTGLYGGSALQVLHDTDLPDRCCASGDAEALSERREP</sequence>
<dbReference type="EMBL" id="VSSQ01000010">
    <property type="protein sequence ID" value="MPL59837.1"/>
    <property type="molecule type" value="Genomic_DNA"/>
</dbReference>
<reference evidence="6" key="1">
    <citation type="submission" date="2019-08" db="EMBL/GenBank/DDBJ databases">
        <authorList>
            <person name="Kucharzyk K."/>
            <person name="Murdoch R.W."/>
            <person name="Higgins S."/>
            <person name="Loffler F."/>
        </authorList>
    </citation>
    <scope>NUCLEOTIDE SEQUENCE</scope>
</reference>
<evidence type="ECO:0000256" key="3">
    <source>
        <dbReference type="ARBA" id="ARBA00022741"/>
    </source>
</evidence>
<dbReference type="InterPro" id="IPR017871">
    <property type="entry name" value="ABC_transporter-like_CS"/>
</dbReference>
<dbReference type="Gene3D" id="3.40.50.300">
    <property type="entry name" value="P-loop containing nucleotide triphosphate hydrolases"/>
    <property type="match status" value="1"/>
</dbReference>
<dbReference type="PANTHER" id="PTHR42734">
    <property type="entry name" value="METAL TRANSPORT SYSTEM ATP-BINDING PROTEIN TM_0124-RELATED"/>
    <property type="match status" value="1"/>
</dbReference>
<dbReference type="Pfam" id="PF00005">
    <property type="entry name" value="ABC_tran"/>
    <property type="match status" value="1"/>
</dbReference>
<dbReference type="GO" id="GO:0005524">
    <property type="term" value="F:ATP binding"/>
    <property type="evidence" value="ECO:0007669"/>
    <property type="project" value="UniProtKB-KW"/>
</dbReference>
<gene>
    <name evidence="6" type="primary">btuD_17</name>
    <name evidence="6" type="ORF">SDC9_05393</name>
</gene>
<feature type="domain" description="ABC transporter" evidence="5">
    <location>
        <begin position="9"/>
        <end position="243"/>
    </location>
</feature>
<dbReference type="PROSITE" id="PS00211">
    <property type="entry name" value="ABC_TRANSPORTER_1"/>
    <property type="match status" value="1"/>
</dbReference>
<dbReference type="InterPro" id="IPR050153">
    <property type="entry name" value="Metal_Ion_Import_ABC"/>
</dbReference>
<dbReference type="PANTHER" id="PTHR42734:SF17">
    <property type="entry name" value="METAL TRANSPORT SYSTEM ATP-BINDING PROTEIN TM_0124-RELATED"/>
    <property type="match status" value="1"/>
</dbReference>
<dbReference type="InterPro" id="IPR027417">
    <property type="entry name" value="P-loop_NTPase"/>
</dbReference>
<proteinExistence type="inferred from homology"/>
<comment type="similarity">
    <text evidence="1">Belongs to the ABC transporter superfamily.</text>
</comment>
<dbReference type="GO" id="GO:0016887">
    <property type="term" value="F:ATP hydrolysis activity"/>
    <property type="evidence" value="ECO:0007669"/>
    <property type="project" value="InterPro"/>
</dbReference>
<keyword evidence="2" id="KW-0813">Transport</keyword>
<dbReference type="InterPro" id="IPR003593">
    <property type="entry name" value="AAA+_ATPase"/>
</dbReference>
<organism evidence="6">
    <name type="scientific">bioreactor metagenome</name>
    <dbReference type="NCBI Taxonomy" id="1076179"/>
    <lineage>
        <taxon>unclassified sequences</taxon>
        <taxon>metagenomes</taxon>
        <taxon>ecological metagenomes</taxon>
    </lineage>
</organism>
<evidence type="ECO:0000313" key="6">
    <source>
        <dbReference type="EMBL" id="MPL59837.1"/>
    </source>
</evidence>
<dbReference type="InterPro" id="IPR003439">
    <property type="entry name" value="ABC_transporter-like_ATP-bd"/>
</dbReference>
<protein>
    <submittedName>
        <fullName evidence="6">Vitamin B12 import ATP-binding protein BtuD</fullName>
    </submittedName>
</protein>
<dbReference type="SUPFAM" id="SSF52540">
    <property type="entry name" value="P-loop containing nucleoside triphosphate hydrolases"/>
    <property type="match status" value="1"/>
</dbReference>
<keyword evidence="4 6" id="KW-0067">ATP-binding</keyword>
<evidence type="ECO:0000256" key="1">
    <source>
        <dbReference type="ARBA" id="ARBA00005417"/>
    </source>
</evidence>
<evidence type="ECO:0000256" key="2">
    <source>
        <dbReference type="ARBA" id="ARBA00022448"/>
    </source>
</evidence>
<evidence type="ECO:0000259" key="5">
    <source>
        <dbReference type="PROSITE" id="PS50893"/>
    </source>
</evidence>
<evidence type="ECO:0000256" key="4">
    <source>
        <dbReference type="ARBA" id="ARBA00022840"/>
    </source>
</evidence>
<comment type="caution">
    <text evidence="6">The sequence shown here is derived from an EMBL/GenBank/DDBJ whole genome shotgun (WGS) entry which is preliminary data.</text>
</comment>
<dbReference type="CDD" id="cd03235">
    <property type="entry name" value="ABC_Metallic_Cations"/>
    <property type="match status" value="1"/>
</dbReference>
<name>A0A644T056_9ZZZZ</name>
<accession>A0A644T056</accession>
<dbReference type="AlphaFoldDB" id="A0A644T056"/>
<dbReference type="PROSITE" id="PS50893">
    <property type="entry name" value="ABC_TRANSPORTER_2"/>
    <property type="match status" value="1"/>
</dbReference>
<dbReference type="SMART" id="SM00382">
    <property type="entry name" value="AAA"/>
    <property type="match status" value="1"/>
</dbReference>
<keyword evidence="3" id="KW-0547">Nucleotide-binding</keyword>